<gene>
    <name evidence="2" type="ORF">B0H17DRAFT_1211626</name>
</gene>
<evidence type="ECO:0000313" key="3">
    <source>
        <dbReference type="Proteomes" id="UP001221757"/>
    </source>
</evidence>
<sequence length="237" mass="25519">MRRELLQTWPPTPTKYGKPGASTAAPPPAPPSPPSTRPHSRRDCRPPRAHRLDPPAPRQYPVPVVAPTVYEVTPLAAALELSDGTPLSCLLQTAPTVVRYRSVDPVPLDPNNGEAVTASHCRDSVETRWRQWQHSLLVPQFTLHLLGHASIPAPSLCIAGSFRGAFFQLPLPARCPVDAVCPLSTSARRAEDSKPGEGADVMLAALTLVSLRRPHRSSSRSGTLVCPVDAASPKRAE</sequence>
<evidence type="ECO:0000256" key="1">
    <source>
        <dbReference type="SAM" id="MobiDB-lite"/>
    </source>
</evidence>
<dbReference type="AlphaFoldDB" id="A0AAD7CXP5"/>
<accession>A0AAD7CXP5</accession>
<feature type="region of interest" description="Disordered" evidence="1">
    <location>
        <begin position="1"/>
        <end position="60"/>
    </location>
</feature>
<dbReference type="EMBL" id="JARKIE010000232">
    <property type="protein sequence ID" value="KAJ7663530.1"/>
    <property type="molecule type" value="Genomic_DNA"/>
</dbReference>
<feature type="compositionally biased region" description="Basic and acidic residues" evidence="1">
    <location>
        <begin position="41"/>
        <end position="53"/>
    </location>
</feature>
<proteinExistence type="predicted"/>
<protein>
    <submittedName>
        <fullName evidence="2">Uncharacterized protein</fullName>
    </submittedName>
</protein>
<evidence type="ECO:0000313" key="2">
    <source>
        <dbReference type="EMBL" id="KAJ7663530.1"/>
    </source>
</evidence>
<reference evidence="2" key="1">
    <citation type="submission" date="2023-03" db="EMBL/GenBank/DDBJ databases">
        <title>Massive genome expansion in bonnet fungi (Mycena s.s.) driven by repeated elements and novel gene families across ecological guilds.</title>
        <authorList>
            <consortium name="Lawrence Berkeley National Laboratory"/>
            <person name="Harder C.B."/>
            <person name="Miyauchi S."/>
            <person name="Viragh M."/>
            <person name="Kuo A."/>
            <person name="Thoen E."/>
            <person name="Andreopoulos B."/>
            <person name="Lu D."/>
            <person name="Skrede I."/>
            <person name="Drula E."/>
            <person name="Henrissat B."/>
            <person name="Morin E."/>
            <person name="Kohler A."/>
            <person name="Barry K."/>
            <person name="LaButti K."/>
            <person name="Morin E."/>
            <person name="Salamov A."/>
            <person name="Lipzen A."/>
            <person name="Mereny Z."/>
            <person name="Hegedus B."/>
            <person name="Baldrian P."/>
            <person name="Stursova M."/>
            <person name="Weitz H."/>
            <person name="Taylor A."/>
            <person name="Grigoriev I.V."/>
            <person name="Nagy L.G."/>
            <person name="Martin F."/>
            <person name="Kauserud H."/>
        </authorList>
    </citation>
    <scope>NUCLEOTIDE SEQUENCE</scope>
    <source>
        <strain evidence="2">CBHHK067</strain>
    </source>
</reference>
<feature type="region of interest" description="Disordered" evidence="1">
    <location>
        <begin position="217"/>
        <end position="237"/>
    </location>
</feature>
<organism evidence="2 3">
    <name type="scientific">Mycena rosella</name>
    <name type="common">Pink bonnet</name>
    <name type="synonym">Agaricus rosellus</name>
    <dbReference type="NCBI Taxonomy" id="1033263"/>
    <lineage>
        <taxon>Eukaryota</taxon>
        <taxon>Fungi</taxon>
        <taxon>Dikarya</taxon>
        <taxon>Basidiomycota</taxon>
        <taxon>Agaricomycotina</taxon>
        <taxon>Agaricomycetes</taxon>
        <taxon>Agaricomycetidae</taxon>
        <taxon>Agaricales</taxon>
        <taxon>Marasmiineae</taxon>
        <taxon>Mycenaceae</taxon>
        <taxon>Mycena</taxon>
    </lineage>
</organism>
<dbReference type="Proteomes" id="UP001221757">
    <property type="component" value="Unassembled WGS sequence"/>
</dbReference>
<feature type="compositionally biased region" description="Pro residues" evidence="1">
    <location>
        <begin position="25"/>
        <end position="36"/>
    </location>
</feature>
<comment type="caution">
    <text evidence="2">The sequence shown here is derived from an EMBL/GenBank/DDBJ whole genome shotgun (WGS) entry which is preliminary data.</text>
</comment>
<keyword evidence="3" id="KW-1185">Reference proteome</keyword>
<name>A0AAD7CXP5_MYCRO</name>